<evidence type="ECO:0000313" key="3">
    <source>
        <dbReference type="Proteomes" id="UP000304912"/>
    </source>
</evidence>
<protein>
    <submittedName>
        <fullName evidence="2">Uncharacterized protein</fullName>
    </submittedName>
</protein>
<feature type="chain" id="PRO_5022715462" evidence="1">
    <location>
        <begin position="24"/>
        <end position="129"/>
    </location>
</feature>
<proteinExistence type="predicted"/>
<name>A0A5B7YJA7_9ALTE</name>
<dbReference type="RefSeq" id="WP_139758099.1">
    <property type="nucleotide sequence ID" value="NZ_CP039853.1"/>
</dbReference>
<organism evidence="2 3">
    <name type="scientific">Salinimonas iocasae</name>
    <dbReference type="NCBI Taxonomy" id="2572577"/>
    <lineage>
        <taxon>Bacteria</taxon>
        <taxon>Pseudomonadati</taxon>
        <taxon>Pseudomonadota</taxon>
        <taxon>Gammaproteobacteria</taxon>
        <taxon>Alteromonadales</taxon>
        <taxon>Alteromonadaceae</taxon>
        <taxon>Alteromonas/Salinimonas group</taxon>
        <taxon>Salinimonas</taxon>
    </lineage>
</organism>
<gene>
    <name evidence="2" type="ORF">FBQ74_17840</name>
</gene>
<keyword evidence="2" id="KW-0614">Plasmid</keyword>
<evidence type="ECO:0000313" key="2">
    <source>
        <dbReference type="EMBL" id="QCZ95400.1"/>
    </source>
</evidence>
<dbReference type="KEGG" id="salk:FBQ74_17840"/>
<reference evidence="2 3" key="1">
    <citation type="submission" date="2019-04" db="EMBL/GenBank/DDBJ databases">
        <title>Salinimonas iocasae sp. nov., a halophilic bacterium isolated from the outer tube casing of tubeworms in Okinawa Trough.</title>
        <authorList>
            <person name="Zhang H."/>
            <person name="Wang H."/>
            <person name="Li C."/>
        </authorList>
    </citation>
    <scope>NUCLEOTIDE SEQUENCE [LARGE SCALE GENOMIC DNA]</scope>
    <source>
        <strain evidence="2 3">KX18D6</strain>
        <plasmid evidence="2 3">plas12</plasmid>
    </source>
</reference>
<dbReference type="EMBL" id="CP039853">
    <property type="protein sequence ID" value="QCZ95400.1"/>
    <property type="molecule type" value="Genomic_DNA"/>
</dbReference>
<dbReference type="OrthoDB" id="6391323at2"/>
<dbReference type="Proteomes" id="UP000304912">
    <property type="component" value="Plasmid plas12"/>
</dbReference>
<feature type="signal peptide" evidence="1">
    <location>
        <begin position="1"/>
        <end position="23"/>
    </location>
</feature>
<evidence type="ECO:0000256" key="1">
    <source>
        <dbReference type="SAM" id="SignalP"/>
    </source>
</evidence>
<keyword evidence="1" id="KW-0732">Signal</keyword>
<sequence>MSVRILFIGVVIFLVAFALPVSACDVESSKQNASVDTLMPNVSAIERHVGQLAYNPLSVKDGQKHGSHKDGSDCCEDGCFCTMANCNHVSTLACFSHSHLALNYAEQYDFISLAVPVGIYSPPYRPPIA</sequence>
<keyword evidence="3" id="KW-1185">Reference proteome</keyword>
<geneLocation type="plasmid" evidence="2 3">
    <name>plas12</name>
</geneLocation>
<dbReference type="AlphaFoldDB" id="A0A5B7YJA7"/>
<accession>A0A5B7YJA7</accession>